<name>A0A9X3CCX2_9VIBR</name>
<gene>
    <name evidence="1" type="ORF">MD483_06275</name>
</gene>
<dbReference type="RefSeq" id="WP_265686988.1">
    <property type="nucleotide sequence ID" value="NZ_JAKRRX010000024.1"/>
</dbReference>
<evidence type="ECO:0000313" key="2">
    <source>
        <dbReference type="Proteomes" id="UP001155586"/>
    </source>
</evidence>
<organism evidence="1 2">
    <name type="scientific">Vibrio paucivorans</name>
    <dbReference type="NCBI Taxonomy" id="2829489"/>
    <lineage>
        <taxon>Bacteria</taxon>
        <taxon>Pseudomonadati</taxon>
        <taxon>Pseudomonadota</taxon>
        <taxon>Gammaproteobacteria</taxon>
        <taxon>Vibrionales</taxon>
        <taxon>Vibrionaceae</taxon>
        <taxon>Vibrio</taxon>
    </lineage>
</organism>
<reference evidence="1" key="1">
    <citation type="submission" date="2022-02" db="EMBL/GenBank/DDBJ databases">
        <title>Vibrio sp. nov., a new bacterium isolated from Bohai sea, China.</title>
        <authorList>
            <person name="Yuan Y."/>
        </authorList>
    </citation>
    <scope>NUCLEOTIDE SEQUENCE</scope>
    <source>
        <strain evidence="1">DBSS07</strain>
    </source>
</reference>
<proteinExistence type="predicted"/>
<accession>A0A9X3CCX2</accession>
<sequence length="190" mass="21847">MRWRTVSLTITAIILITLSSLVKSAHCQEEQWNKALIKQQALDSWYNQQARWFNSALLVFHQQVFLHKEFSKTELTSLWHPSKQGFHDKMDQQIVASSQASLLLDEQVEKLGQGQLQIEEMQSMWSAMSVHCDIADLKVNALSSARYVITNQELQQELTLLIRKVSFLKNTYSAEAQVLRDTKARAESVP</sequence>
<dbReference type="AlphaFoldDB" id="A0A9X3CCX2"/>
<protein>
    <submittedName>
        <fullName evidence="1">Uncharacterized protein</fullName>
    </submittedName>
</protein>
<comment type="caution">
    <text evidence="1">The sequence shown here is derived from an EMBL/GenBank/DDBJ whole genome shotgun (WGS) entry which is preliminary data.</text>
</comment>
<dbReference type="EMBL" id="JAKRRX010000024">
    <property type="protein sequence ID" value="MCW8333426.1"/>
    <property type="molecule type" value="Genomic_DNA"/>
</dbReference>
<evidence type="ECO:0000313" key="1">
    <source>
        <dbReference type="EMBL" id="MCW8333426.1"/>
    </source>
</evidence>
<keyword evidence="2" id="KW-1185">Reference proteome</keyword>
<dbReference type="Proteomes" id="UP001155586">
    <property type="component" value="Unassembled WGS sequence"/>
</dbReference>